<gene>
    <name evidence="4" type="ORF">RRF57_006652</name>
</gene>
<feature type="domain" description="NmrA-like" evidence="3">
    <location>
        <begin position="1"/>
        <end position="283"/>
    </location>
</feature>
<keyword evidence="5" id="KW-1185">Reference proteome</keyword>
<proteinExistence type="inferred from homology"/>
<evidence type="ECO:0000313" key="5">
    <source>
        <dbReference type="Proteomes" id="UP001305414"/>
    </source>
</evidence>
<dbReference type="InterPro" id="IPR008030">
    <property type="entry name" value="NmrA-like"/>
</dbReference>
<organism evidence="4 5">
    <name type="scientific">Xylaria bambusicola</name>
    <dbReference type="NCBI Taxonomy" id="326684"/>
    <lineage>
        <taxon>Eukaryota</taxon>
        <taxon>Fungi</taxon>
        <taxon>Dikarya</taxon>
        <taxon>Ascomycota</taxon>
        <taxon>Pezizomycotina</taxon>
        <taxon>Sordariomycetes</taxon>
        <taxon>Xylariomycetidae</taxon>
        <taxon>Xylariales</taxon>
        <taxon>Xylariaceae</taxon>
        <taxon>Xylaria</taxon>
    </lineage>
</organism>
<evidence type="ECO:0000259" key="3">
    <source>
        <dbReference type="Pfam" id="PF05368"/>
    </source>
</evidence>
<sequence>MTKLITIVGATGNQGHAVVTALIGDPNYSLRGLTRNVHSQNAQKLKSQGVEMVAADLNDLDSLKAAFAGSYAVYGVTEIKESLTDNDLETLINAEATWGKNIAQAAAETAGLQHFIWSTLPNALEISGGRHNPPNYAGKNKADAYIRANAGLAAKTTFLTIAQYHSNYSIGPVSIHPIPSANVYAHFASHPPDTPISWIGDVRRNLPPFIKPILEQPGKTKGSIVYAYTEVYTSEESLQIWAKSKGVKAFHVPISAELLHEIWGKYADVLAAMWRFWGECKERSWSGLGHTVLTRHDLGVTDFTSLAETFKDYEF</sequence>
<comment type="similarity">
    <text evidence="1">Belongs to the NmrA-type oxidoreductase family.</text>
</comment>
<dbReference type="GO" id="GO:0005634">
    <property type="term" value="C:nucleus"/>
    <property type="evidence" value="ECO:0007669"/>
    <property type="project" value="TreeGrafter"/>
</dbReference>
<protein>
    <recommendedName>
        <fullName evidence="3">NmrA-like domain-containing protein</fullName>
    </recommendedName>
</protein>
<evidence type="ECO:0000313" key="4">
    <source>
        <dbReference type="EMBL" id="KAK5630937.1"/>
    </source>
</evidence>
<dbReference type="Pfam" id="PF05368">
    <property type="entry name" value="NmrA"/>
    <property type="match status" value="1"/>
</dbReference>
<keyword evidence="2" id="KW-0521">NADP</keyword>
<dbReference type="Gene3D" id="3.40.50.720">
    <property type="entry name" value="NAD(P)-binding Rossmann-like Domain"/>
    <property type="match status" value="1"/>
</dbReference>
<dbReference type="PANTHER" id="PTHR42748:SF28">
    <property type="entry name" value="NMRA-LIKE DOMAIN-CONTAINING PROTEIN"/>
    <property type="match status" value="1"/>
</dbReference>
<dbReference type="Proteomes" id="UP001305414">
    <property type="component" value="Unassembled WGS sequence"/>
</dbReference>
<dbReference type="AlphaFoldDB" id="A0AAN7Z6Y1"/>
<dbReference type="EMBL" id="JAWHQM010000018">
    <property type="protein sequence ID" value="KAK5630937.1"/>
    <property type="molecule type" value="Genomic_DNA"/>
</dbReference>
<dbReference type="SUPFAM" id="SSF51735">
    <property type="entry name" value="NAD(P)-binding Rossmann-fold domains"/>
    <property type="match status" value="1"/>
</dbReference>
<accession>A0AAN7Z6Y1</accession>
<evidence type="ECO:0000256" key="1">
    <source>
        <dbReference type="ARBA" id="ARBA00006328"/>
    </source>
</evidence>
<name>A0AAN7Z6Y1_9PEZI</name>
<dbReference type="InterPro" id="IPR051164">
    <property type="entry name" value="NmrA-like_oxidored"/>
</dbReference>
<comment type="caution">
    <text evidence="4">The sequence shown here is derived from an EMBL/GenBank/DDBJ whole genome shotgun (WGS) entry which is preliminary data.</text>
</comment>
<dbReference type="PANTHER" id="PTHR42748">
    <property type="entry name" value="NITROGEN METABOLITE REPRESSION PROTEIN NMRA FAMILY MEMBER"/>
    <property type="match status" value="1"/>
</dbReference>
<dbReference type="InterPro" id="IPR036291">
    <property type="entry name" value="NAD(P)-bd_dom_sf"/>
</dbReference>
<evidence type="ECO:0000256" key="2">
    <source>
        <dbReference type="ARBA" id="ARBA00022857"/>
    </source>
</evidence>
<reference evidence="4 5" key="1">
    <citation type="submission" date="2023-10" db="EMBL/GenBank/DDBJ databases">
        <title>Draft genome sequence of Xylaria bambusicola isolate GMP-LS, the root and basal stem rot pathogen of sugarcane in Indonesia.</title>
        <authorList>
            <person name="Selvaraj P."/>
            <person name="Muralishankar V."/>
            <person name="Muruganantham S."/>
            <person name="Sp S."/>
            <person name="Haryani S."/>
            <person name="Lau K.J.X."/>
            <person name="Naqvi N.I."/>
        </authorList>
    </citation>
    <scope>NUCLEOTIDE SEQUENCE [LARGE SCALE GENOMIC DNA]</scope>
    <source>
        <strain evidence="4">GMP-LS</strain>
    </source>
</reference>
<dbReference type="Gene3D" id="3.90.25.10">
    <property type="entry name" value="UDP-galactose 4-epimerase, domain 1"/>
    <property type="match status" value="1"/>
</dbReference>